<reference evidence="2" key="1">
    <citation type="submission" date="2021-09" db="EMBL/GenBank/DDBJ databases">
        <authorList>
            <person name="Martin H S."/>
        </authorList>
    </citation>
    <scope>NUCLEOTIDE SEQUENCE</scope>
</reference>
<gene>
    <name evidence="2" type="ORF">DCHRY22_LOCUS5383</name>
</gene>
<evidence type="ECO:0000313" key="3">
    <source>
        <dbReference type="Proteomes" id="UP000789524"/>
    </source>
</evidence>
<comment type="caution">
    <text evidence="2">The sequence shown here is derived from an EMBL/GenBank/DDBJ whole genome shotgun (WGS) entry which is preliminary data.</text>
</comment>
<evidence type="ECO:0000256" key="1">
    <source>
        <dbReference type="SAM" id="SignalP"/>
    </source>
</evidence>
<proteinExistence type="predicted"/>
<evidence type="ECO:0000313" key="2">
    <source>
        <dbReference type="EMBL" id="CAG9564380.1"/>
    </source>
</evidence>
<sequence>MSIFLALLAVVALATSAADCAPHGHSNIIHDLRTPENYSKERLSAESEFRKIRPLRHRVLHKLIPTEQRGAGLPAFRPTVEYEFDLIRSNDAR</sequence>
<keyword evidence="3" id="KW-1185">Reference proteome</keyword>
<feature type="signal peptide" evidence="1">
    <location>
        <begin position="1"/>
        <end position="20"/>
    </location>
</feature>
<dbReference type="EMBL" id="CAKASE010000050">
    <property type="protein sequence ID" value="CAG9564380.1"/>
    <property type="molecule type" value="Genomic_DNA"/>
</dbReference>
<name>A0A8J2QJM9_9NEOP</name>
<protein>
    <submittedName>
        <fullName evidence="2">(African queen) hypothetical protein</fullName>
    </submittedName>
</protein>
<accession>A0A8J2QJM9</accession>
<dbReference type="Proteomes" id="UP000789524">
    <property type="component" value="Unassembled WGS sequence"/>
</dbReference>
<organism evidence="2 3">
    <name type="scientific">Danaus chrysippus</name>
    <name type="common">African queen</name>
    <dbReference type="NCBI Taxonomy" id="151541"/>
    <lineage>
        <taxon>Eukaryota</taxon>
        <taxon>Metazoa</taxon>
        <taxon>Ecdysozoa</taxon>
        <taxon>Arthropoda</taxon>
        <taxon>Hexapoda</taxon>
        <taxon>Insecta</taxon>
        <taxon>Pterygota</taxon>
        <taxon>Neoptera</taxon>
        <taxon>Endopterygota</taxon>
        <taxon>Lepidoptera</taxon>
        <taxon>Glossata</taxon>
        <taxon>Ditrysia</taxon>
        <taxon>Papilionoidea</taxon>
        <taxon>Nymphalidae</taxon>
        <taxon>Danainae</taxon>
        <taxon>Danaini</taxon>
        <taxon>Danaina</taxon>
        <taxon>Danaus</taxon>
        <taxon>Anosia</taxon>
    </lineage>
</organism>
<feature type="chain" id="PRO_5035211463" evidence="1">
    <location>
        <begin position="21"/>
        <end position="93"/>
    </location>
</feature>
<keyword evidence="1" id="KW-0732">Signal</keyword>
<dbReference type="AlphaFoldDB" id="A0A8J2QJM9"/>